<reference evidence="6" key="1">
    <citation type="submission" date="2020-07" db="EMBL/GenBank/DDBJ databases">
        <title>Ethylene signaling mediates host invasion by parasitic plants.</title>
        <authorList>
            <person name="Yoshida S."/>
        </authorList>
    </citation>
    <scope>NUCLEOTIDE SEQUENCE</scope>
    <source>
        <strain evidence="6">Okayama</strain>
    </source>
</reference>
<sequence length="473" mass="53922">MANLKPHAIVFPYPYQGHVTPMINLSMKLASNGFTITFVQNEFIHHSISKANHLPTTEGDIFAQARKTGLDIRYMTISDGFPLEFDRFLNYDQYWETMFRDFPARVDVIITRIIEAEELSVRPHFFLIADTFYSWPAAIAKNHNLVNVSLWTEPAIVFSINYHLDLLRHNGHFPFFFENISGDGNECINYVPGVDSIRTTDLMSYIQDPDMIPMLIQVVMKGFEQVKEADFILSNTVEELESTESTNTIISKSLWPESDCTHWLDSKPPSSVLYISFGSIAQSNKQEIGEFAHGILLSKVYFIWILRPDVVEETEIDILPTGFEDAIKDQGLIVPWSDQNAVLSSPAVGGFLTHCGWNSILESIWYGVPMICYPFIVDQPTNRKLVVDYCKIGINLCEGERVTRDEVANKIIVVMNEQKSAEMKREIEKVSKKLRDSLDAEGSSRRNFNQFVEDLKAKLLSKRSKGECTFSPN</sequence>
<dbReference type="EC" id="2.4.1.-" evidence="5"/>
<proteinExistence type="inferred from homology"/>
<evidence type="ECO:0000256" key="4">
    <source>
        <dbReference type="RuleBase" id="RU003718"/>
    </source>
</evidence>
<dbReference type="InterPro" id="IPR035595">
    <property type="entry name" value="UDP_glycos_trans_CS"/>
</dbReference>
<evidence type="ECO:0000313" key="6">
    <source>
        <dbReference type="EMBL" id="GFP83137.1"/>
    </source>
</evidence>
<organism evidence="6 7">
    <name type="scientific">Phtheirospermum japonicum</name>
    <dbReference type="NCBI Taxonomy" id="374723"/>
    <lineage>
        <taxon>Eukaryota</taxon>
        <taxon>Viridiplantae</taxon>
        <taxon>Streptophyta</taxon>
        <taxon>Embryophyta</taxon>
        <taxon>Tracheophyta</taxon>
        <taxon>Spermatophyta</taxon>
        <taxon>Magnoliopsida</taxon>
        <taxon>eudicotyledons</taxon>
        <taxon>Gunneridae</taxon>
        <taxon>Pentapetalae</taxon>
        <taxon>asterids</taxon>
        <taxon>lamiids</taxon>
        <taxon>Lamiales</taxon>
        <taxon>Orobanchaceae</taxon>
        <taxon>Orobanchaceae incertae sedis</taxon>
        <taxon>Phtheirospermum</taxon>
    </lineage>
</organism>
<dbReference type="PROSITE" id="PS00375">
    <property type="entry name" value="UDPGT"/>
    <property type="match status" value="1"/>
</dbReference>
<dbReference type="FunFam" id="3.40.50.2000:FF:000078">
    <property type="entry name" value="Glycosyltransferase"/>
    <property type="match status" value="1"/>
</dbReference>
<evidence type="ECO:0000256" key="5">
    <source>
        <dbReference type="RuleBase" id="RU362057"/>
    </source>
</evidence>
<evidence type="ECO:0000256" key="2">
    <source>
        <dbReference type="ARBA" id="ARBA00022676"/>
    </source>
</evidence>
<comment type="similarity">
    <text evidence="1 4">Belongs to the UDP-glycosyltransferase family.</text>
</comment>
<dbReference type="Proteomes" id="UP000653305">
    <property type="component" value="Unassembled WGS sequence"/>
</dbReference>
<dbReference type="InterPro" id="IPR002213">
    <property type="entry name" value="UDP_glucos_trans"/>
</dbReference>
<comment type="caution">
    <text evidence="6">The sequence shown here is derived from an EMBL/GenBank/DDBJ whole genome shotgun (WGS) entry which is preliminary data.</text>
</comment>
<dbReference type="PANTHER" id="PTHR11926:SF774">
    <property type="entry name" value="UDP-GLYCOSYLTRANSFERASE 85A1-RELATED"/>
    <property type="match status" value="1"/>
</dbReference>
<dbReference type="Gene3D" id="3.40.50.2000">
    <property type="entry name" value="Glycogen Phosphorylase B"/>
    <property type="match status" value="2"/>
</dbReference>
<keyword evidence="2 4" id="KW-0328">Glycosyltransferase</keyword>
<protein>
    <recommendedName>
        <fullName evidence="5">Glycosyltransferase</fullName>
        <ecNumber evidence="5">2.4.1.-</ecNumber>
    </recommendedName>
</protein>
<dbReference type="SUPFAM" id="SSF53756">
    <property type="entry name" value="UDP-Glycosyltransferase/glycogen phosphorylase"/>
    <property type="match status" value="1"/>
</dbReference>
<dbReference type="OrthoDB" id="5835829at2759"/>
<keyword evidence="7" id="KW-1185">Reference proteome</keyword>
<dbReference type="GO" id="GO:0080044">
    <property type="term" value="F:quercetin 7-O-glucosyltransferase activity"/>
    <property type="evidence" value="ECO:0007669"/>
    <property type="project" value="TreeGrafter"/>
</dbReference>
<dbReference type="Pfam" id="PF00201">
    <property type="entry name" value="UDPGT"/>
    <property type="match status" value="1"/>
</dbReference>
<gene>
    <name evidence="6" type="ORF">PHJA_000457100</name>
</gene>
<evidence type="ECO:0000256" key="1">
    <source>
        <dbReference type="ARBA" id="ARBA00009995"/>
    </source>
</evidence>
<dbReference type="CDD" id="cd03784">
    <property type="entry name" value="GT1_Gtf-like"/>
    <property type="match status" value="1"/>
</dbReference>
<keyword evidence="3 4" id="KW-0808">Transferase</keyword>
<accession>A0A830B7T4</accession>
<evidence type="ECO:0000313" key="7">
    <source>
        <dbReference type="Proteomes" id="UP000653305"/>
    </source>
</evidence>
<dbReference type="EMBL" id="BMAC01000058">
    <property type="protein sequence ID" value="GFP83137.1"/>
    <property type="molecule type" value="Genomic_DNA"/>
</dbReference>
<dbReference type="PANTHER" id="PTHR11926">
    <property type="entry name" value="GLUCOSYL/GLUCURONOSYL TRANSFERASES"/>
    <property type="match status" value="1"/>
</dbReference>
<dbReference type="AlphaFoldDB" id="A0A830B7T4"/>
<evidence type="ECO:0000256" key="3">
    <source>
        <dbReference type="ARBA" id="ARBA00022679"/>
    </source>
</evidence>
<dbReference type="GO" id="GO:0080043">
    <property type="term" value="F:quercetin 3-O-glucosyltransferase activity"/>
    <property type="evidence" value="ECO:0007669"/>
    <property type="project" value="TreeGrafter"/>
</dbReference>
<name>A0A830B7T4_9LAMI</name>